<evidence type="ECO:0000313" key="1">
    <source>
        <dbReference type="EMBL" id="PYC70207.1"/>
    </source>
</evidence>
<evidence type="ECO:0008006" key="3">
    <source>
        <dbReference type="Google" id="ProtNLM"/>
    </source>
</evidence>
<name>A0A2V4NZC4_9ACTN</name>
<organism evidence="1 2">
    <name type="scientific">Streptomyces tateyamensis</name>
    <dbReference type="NCBI Taxonomy" id="565073"/>
    <lineage>
        <taxon>Bacteria</taxon>
        <taxon>Bacillati</taxon>
        <taxon>Actinomycetota</taxon>
        <taxon>Actinomycetes</taxon>
        <taxon>Kitasatosporales</taxon>
        <taxon>Streptomycetaceae</taxon>
        <taxon>Streptomyces</taxon>
    </lineage>
</organism>
<dbReference type="Proteomes" id="UP000248039">
    <property type="component" value="Unassembled WGS sequence"/>
</dbReference>
<evidence type="ECO:0000313" key="2">
    <source>
        <dbReference type="Proteomes" id="UP000248039"/>
    </source>
</evidence>
<dbReference type="AlphaFoldDB" id="A0A2V4NZC4"/>
<comment type="caution">
    <text evidence="1">The sequence shown here is derived from an EMBL/GenBank/DDBJ whole genome shotgun (WGS) entry which is preliminary data.</text>
</comment>
<protein>
    <recommendedName>
        <fullName evidence="3">DUF4034 domain-containing protein</fullName>
    </recommendedName>
</protein>
<proteinExistence type="predicted"/>
<sequence length="317" mass="34981">MRRLLGRLRPGARLAVDPACGDPLLAELRAAAGGGDWAAVRAGLARAGDQGDLTTMVAQVADVAGVEEWIPQAVAAEPDSALPLLVSGARQVSWAWEARSGSRAQYVTREQWQLFHQRLETAEEQLYQVAEREPEWLGPWYFLQISGRGESLDKEAATYRFEAAVRRFPGHPASHRQRLQQLCRKWGGSHEQMHEFARSSMLGAPEGSQLGELVALAHLEHWLDLERGADAGHITSQPVRLQLAEAAQRSVLHPGYVRGRGWAATHNTFAMVLSLAGERNLARAVFAQLGDTVTKSPWDYLSKDPVEAFRLARKECA</sequence>
<dbReference type="EMBL" id="PYBW01000120">
    <property type="protein sequence ID" value="PYC70207.1"/>
    <property type="molecule type" value="Genomic_DNA"/>
</dbReference>
<accession>A0A2V4NZC4</accession>
<gene>
    <name evidence="1" type="ORF">C7C46_27425</name>
</gene>
<dbReference type="OrthoDB" id="7171245at2"/>
<reference evidence="1 2" key="1">
    <citation type="submission" date="2018-03" db="EMBL/GenBank/DDBJ databases">
        <title>Bioinformatic expansion and discovery of thiopeptide antibiotics.</title>
        <authorList>
            <person name="Schwalen C.J."/>
            <person name="Hudson G.A."/>
            <person name="Mitchell D.A."/>
        </authorList>
    </citation>
    <scope>NUCLEOTIDE SEQUENCE [LARGE SCALE GENOMIC DNA]</scope>
    <source>
        <strain evidence="1 2">ATCC 21389</strain>
    </source>
</reference>
<dbReference type="RefSeq" id="WP_110672621.1">
    <property type="nucleotide sequence ID" value="NZ_PYBW01000120.1"/>
</dbReference>
<keyword evidence="2" id="KW-1185">Reference proteome</keyword>